<reference evidence="2 3" key="1">
    <citation type="submission" date="2015-10" db="EMBL/GenBank/DDBJ databases">
        <title>Draft genome sequence of Streptomyces yokosukanensis DSM 40224, type strain for the species Streptomyces yokosukanensis.</title>
        <authorList>
            <person name="Ruckert C."/>
            <person name="Winkler A."/>
            <person name="Kalinowski J."/>
            <person name="Kampfer P."/>
            <person name="Glaeser S."/>
        </authorList>
    </citation>
    <scope>NUCLEOTIDE SEQUENCE [LARGE SCALE GENOMIC DNA]</scope>
    <source>
        <strain evidence="2 3">DSM 40224</strain>
    </source>
</reference>
<dbReference type="InterPro" id="IPR016187">
    <property type="entry name" value="CTDL_fold"/>
</dbReference>
<dbReference type="Proteomes" id="UP000053127">
    <property type="component" value="Unassembled WGS sequence"/>
</dbReference>
<protein>
    <submittedName>
        <fullName evidence="2">DNA-binding protein</fullName>
    </submittedName>
</protein>
<keyword evidence="2" id="KW-0238">DNA-binding</keyword>
<keyword evidence="3" id="KW-1185">Reference proteome</keyword>
<evidence type="ECO:0000313" key="2">
    <source>
        <dbReference type="EMBL" id="KUN02063.1"/>
    </source>
</evidence>
<accession>A0A101NZL4</accession>
<name>A0A101NZL4_9ACTN</name>
<dbReference type="InterPro" id="IPR005532">
    <property type="entry name" value="SUMF_dom"/>
</dbReference>
<dbReference type="Gene3D" id="3.90.1580.10">
    <property type="entry name" value="paralog of FGE (formylglycine-generating enzyme)"/>
    <property type="match status" value="1"/>
</dbReference>
<dbReference type="STRING" id="67386.AQI95_28700"/>
<dbReference type="PANTHER" id="PTHR23150:SF19">
    <property type="entry name" value="FORMYLGLYCINE-GENERATING ENZYME"/>
    <property type="match status" value="1"/>
</dbReference>
<dbReference type="Pfam" id="PF03781">
    <property type="entry name" value="FGE-sulfatase"/>
    <property type="match status" value="1"/>
</dbReference>
<feature type="domain" description="Sulfatase-modifying factor enzyme-like" evidence="1">
    <location>
        <begin position="123"/>
        <end position="302"/>
    </location>
</feature>
<dbReference type="InterPro" id="IPR042095">
    <property type="entry name" value="SUMF_sf"/>
</dbReference>
<comment type="caution">
    <text evidence="2">The sequence shown here is derived from an EMBL/GenBank/DDBJ whole genome shotgun (WGS) entry which is preliminary data.</text>
</comment>
<evidence type="ECO:0000313" key="3">
    <source>
        <dbReference type="Proteomes" id="UP000053127"/>
    </source>
</evidence>
<dbReference type="AlphaFoldDB" id="A0A101NZL4"/>
<evidence type="ECO:0000259" key="1">
    <source>
        <dbReference type="Pfam" id="PF03781"/>
    </source>
</evidence>
<dbReference type="SUPFAM" id="SSF56436">
    <property type="entry name" value="C-type lectin-like"/>
    <property type="match status" value="1"/>
</dbReference>
<dbReference type="OrthoDB" id="9768004at2"/>
<dbReference type="RefSeq" id="WP_067130000.1">
    <property type="nucleotide sequence ID" value="NZ_KQ948217.1"/>
</dbReference>
<dbReference type="InterPro" id="IPR051043">
    <property type="entry name" value="Sulfatase_Mod_Factor_Kinase"/>
</dbReference>
<gene>
    <name evidence="2" type="ORF">AQI95_28700</name>
</gene>
<sequence length="305" mass="33992">MTGVTRWTGREAELLRQAMRKKGKDFAELVGVNPRQVPRWKRRGETIELELGNQAALDTLLAQADLAVQQRFAALLTERAAAEHDERAEELLRADSRTRRHSVDGKLMVPVEEGIYLSGPDKRSVWLEPYLIDVYPTTNEDYARFVLATGYRPPQHWPGGRCPVTLVTHPVVWVTWRDAAAYARWAGKALPSARQWEKAARGPRGRIYPWGNEPTAAKANVAETGIDATTPVFRYQSGVSPYGAFDMCGNVWEWCSTPGTDGPDRYQLKGSAFSSPFQRAAPALENAANSTMKDNDTGFRCIAAE</sequence>
<dbReference type="GO" id="GO:0003677">
    <property type="term" value="F:DNA binding"/>
    <property type="evidence" value="ECO:0007669"/>
    <property type="project" value="UniProtKB-KW"/>
</dbReference>
<dbReference type="EMBL" id="LMWN01000040">
    <property type="protein sequence ID" value="KUN02063.1"/>
    <property type="molecule type" value="Genomic_DNA"/>
</dbReference>
<proteinExistence type="predicted"/>
<organism evidence="2 3">
    <name type="scientific">Streptomyces yokosukanensis</name>
    <dbReference type="NCBI Taxonomy" id="67386"/>
    <lineage>
        <taxon>Bacteria</taxon>
        <taxon>Bacillati</taxon>
        <taxon>Actinomycetota</taxon>
        <taxon>Actinomycetes</taxon>
        <taxon>Kitasatosporales</taxon>
        <taxon>Streptomycetaceae</taxon>
        <taxon>Streptomyces</taxon>
    </lineage>
</organism>
<dbReference type="GO" id="GO:0120147">
    <property type="term" value="F:formylglycine-generating oxidase activity"/>
    <property type="evidence" value="ECO:0007669"/>
    <property type="project" value="TreeGrafter"/>
</dbReference>
<dbReference type="PANTHER" id="PTHR23150">
    <property type="entry name" value="SULFATASE MODIFYING FACTOR 1, 2"/>
    <property type="match status" value="1"/>
</dbReference>